<keyword evidence="8" id="KW-0865">Zymogen</keyword>
<comment type="catalytic activity">
    <reaction evidence="12">
        <text>Cleavage of a -Pro-|-Xaa bond to release a C-terminal amino acid.</text>
        <dbReference type="EC" id="3.4.16.2"/>
    </reaction>
</comment>
<proteinExistence type="inferred from homology"/>
<evidence type="ECO:0000256" key="1">
    <source>
        <dbReference type="ARBA" id="ARBA00004371"/>
    </source>
</evidence>
<evidence type="ECO:0000256" key="10">
    <source>
        <dbReference type="ARBA" id="ARBA00023180"/>
    </source>
</evidence>
<evidence type="ECO:0000256" key="6">
    <source>
        <dbReference type="ARBA" id="ARBA00022729"/>
    </source>
</evidence>
<reference evidence="19 20" key="1">
    <citation type="journal article" date="2023" name="Insect Mol. Biol.">
        <title>Genome sequencing provides insights into the evolution of gene families encoding plant cell wall-degrading enzymes in longhorned beetles.</title>
        <authorList>
            <person name="Shin N.R."/>
            <person name="Okamura Y."/>
            <person name="Kirsch R."/>
            <person name="Pauchet Y."/>
        </authorList>
    </citation>
    <scope>NUCLEOTIDE SEQUENCE [LARGE SCALE GENOMIC DNA]</scope>
    <source>
        <strain evidence="19">EAD_L_NR</strain>
    </source>
</reference>
<evidence type="ECO:0000256" key="18">
    <source>
        <dbReference type="SAM" id="SignalP"/>
    </source>
</evidence>
<sequence length="939" mass="106681">MLPLLVYLLLSLLVVDAQNDYTFTTKYIEIPLDHFSYTTNTTFKLRYLVNDACFGPNGTIFFYTGNQGDIEMYAQNTGFLFDIASQFNAVVVFAEHRYYGESKPFGDLSYSSPEQMGYLSSAQALADYVYLINDLQKNVPQQWQPAWLRMKYPNSVVGALASSAPIWQFKDQNPCDAAYKTATEQFATLGNKRCTDIIQKSWRVIRSYTQTNAGKINLANMWNFCEPFTTNEDIDTLIDWLSNIYMNVAAFNYPYPTNFVVPLGADPLAGVCGRLNQVVDDINIDNMILVGLTFALQVYTNYTQSVPCNRFDTLKELLGDYGWQYQACTELVTPECSQDTDMFESFDYDFETFSERCFKMYGVRPRNEEIPLLQYGDKDLSTAKNIIFSNGMLDPWSSYGVLTDVTTPNVVVVRIPEGVHHSDLRAGDPDDPESVKEARLIEIHHIKKWLGEYYNGEENADNSGIRLSPCSKIHFGVNTTFPLKYLVNDTFFGPNGTIFFYTGNEGDIEMFAQNSGFIFDIAPQFNALVVFAEHRYYGESMPFGNLSYSSPEYMGYLSSSQALADFVYLINDLQKTYASPNDTKKLPAIAFGGSYGGMLSAWLKMKYPNSVIGALASSAPIWMFKDQNPCSSFYKIVTDDFATLGSELCRDTIEKSWKSIRSYTQNSTGKQTLSSIWNFCEPLETDEDINTLIEWLVDIYVVLAETNYPYPTNFVVPLPGNPVKEFCTVIDDTASDAQFDIQVLVAIGLAMQVYTNYTKDVECNQLKPSSPQLGYYGWYFQECTEMVMPFCSEDTDMFENFDYDFQAFSEDCYKTYGVRPRSEEVPLLEYGDKDLSTAKNIIFSNGLLDPWSGYGVLTNVTPDIIAIAIPEAVHHSDLRASDPKDPESVKEARLIEIHHIKKWLDEYYSSEENNSAGNHLIPFTSYAIIFFMILHQYFY</sequence>
<dbReference type="Gene3D" id="3.40.50.1820">
    <property type="entry name" value="alpha/beta hydrolase"/>
    <property type="match status" value="2"/>
</dbReference>
<feature type="signal peptide" evidence="18">
    <location>
        <begin position="1"/>
        <end position="17"/>
    </location>
</feature>
<evidence type="ECO:0000256" key="2">
    <source>
        <dbReference type="ARBA" id="ARBA00011079"/>
    </source>
</evidence>
<dbReference type="AlphaFoldDB" id="A0AAV8WDA0"/>
<dbReference type="Gene3D" id="1.20.120.980">
    <property type="entry name" value="Serine carboxypeptidase S28, SKS domain"/>
    <property type="match status" value="2"/>
</dbReference>
<evidence type="ECO:0000256" key="11">
    <source>
        <dbReference type="ARBA" id="ARBA00023228"/>
    </source>
</evidence>
<dbReference type="InterPro" id="IPR029058">
    <property type="entry name" value="AB_hydrolase_fold"/>
</dbReference>
<evidence type="ECO:0000256" key="17">
    <source>
        <dbReference type="ARBA" id="ARBA00076608"/>
    </source>
</evidence>
<comment type="caution">
    <text evidence="19">The sequence shown here is derived from an EMBL/GenBank/DDBJ whole genome shotgun (WGS) entry which is preliminary data.</text>
</comment>
<dbReference type="GO" id="GO:0008239">
    <property type="term" value="F:dipeptidyl-peptidase activity"/>
    <property type="evidence" value="ECO:0007669"/>
    <property type="project" value="TreeGrafter"/>
</dbReference>
<keyword evidence="4" id="KW-0121">Carboxypeptidase</keyword>
<dbReference type="GO" id="GO:0006508">
    <property type="term" value="P:proteolysis"/>
    <property type="evidence" value="ECO:0007669"/>
    <property type="project" value="UniProtKB-KW"/>
</dbReference>
<evidence type="ECO:0000256" key="4">
    <source>
        <dbReference type="ARBA" id="ARBA00022645"/>
    </source>
</evidence>
<name>A0AAV8WDA0_9CUCU</name>
<dbReference type="InterPro" id="IPR008758">
    <property type="entry name" value="Peptidase_S28"/>
</dbReference>
<dbReference type="GO" id="GO:0004185">
    <property type="term" value="F:serine-type carboxypeptidase activity"/>
    <property type="evidence" value="ECO:0007669"/>
    <property type="project" value="UniProtKB-EC"/>
</dbReference>
<evidence type="ECO:0000256" key="15">
    <source>
        <dbReference type="ARBA" id="ARBA00073691"/>
    </source>
</evidence>
<evidence type="ECO:0000256" key="14">
    <source>
        <dbReference type="ARBA" id="ARBA00066456"/>
    </source>
</evidence>
<dbReference type="GO" id="GO:0005764">
    <property type="term" value="C:lysosome"/>
    <property type="evidence" value="ECO:0007669"/>
    <property type="project" value="UniProtKB-SubCell"/>
</dbReference>
<keyword evidence="9" id="KW-1015">Disulfide bond</keyword>
<keyword evidence="10" id="KW-0325">Glycoprotein</keyword>
<evidence type="ECO:0000256" key="12">
    <source>
        <dbReference type="ARBA" id="ARBA00052013"/>
    </source>
</evidence>
<dbReference type="SUPFAM" id="SSF53474">
    <property type="entry name" value="alpha/beta-Hydrolases"/>
    <property type="match status" value="3"/>
</dbReference>
<evidence type="ECO:0000313" key="19">
    <source>
        <dbReference type="EMBL" id="KAJ8924288.1"/>
    </source>
</evidence>
<evidence type="ECO:0000256" key="5">
    <source>
        <dbReference type="ARBA" id="ARBA00022670"/>
    </source>
</evidence>
<dbReference type="Pfam" id="PF05577">
    <property type="entry name" value="Peptidase_S28"/>
    <property type="match status" value="2"/>
</dbReference>
<evidence type="ECO:0000256" key="7">
    <source>
        <dbReference type="ARBA" id="ARBA00022801"/>
    </source>
</evidence>
<dbReference type="EC" id="3.4.16.2" evidence="14"/>
<organism evidence="19 20">
    <name type="scientific">Exocentrus adspersus</name>
    <dbReference type="NCBI Taxonomy" id="1586481"/>
    <lineage>
        <taxon>Eukaryota</taxon>
        <taxon>Metazoa</taxon>
        <taxon>Ecdysozoa</taxon>
        <taxon>Arthropoda</taxon>
        <taxon>Hexapoda</taxon>
        <taxon>Insecta</taxon>
        <taxon>Pterygota</taxon>
        <taxon>Neoptera</taxon>
        <taxon>Endopterygota</taxon>
        <taxon>Coleoptera</taxon>
        <taxon>Polyphaga</taxon>
        <taxon>Cucujiformia</taxon>
        <taxon>Chrysomeloidea</taxon>
        <taxon>Cerambycidae</taxon>
        <taxon>Lamiinae</taxon>
        <taxon>Acanthocinini</taxon>
        <taxon>Exocentrus</taxon>
    </lineage>
</organism>
<keyword evidence="11" id="KW-0458">Lysosome</keyword>
<comment type="subunit">
    <text evidence="3">Homodimer.</text>
</comment>
<evidence type="ECO:0000256" key="9">
    <source>
        <dbReference type="ARBA" id="ARBA00023157"/>
    </source>
</evidence>
<comment type="subcellular location">
    <subcellularLocation>
        <location evidence="1">Lysosome</location>
    </subcellularLocation>
</comment>
<comment type="function">
    <text evidence="13">Cleaves C-terminal amino acids linked to proline in peptides such as angiotensin II, III and des-Arg9-bradykinin. This cleavage occurs at acidic pH, but enzymatic activity is retained with some substrates at neutral pH.</text>
</comment>
<keyword evidence="20" id="KW-1185">Reference proteome</keyword>
<gene>
    <name evidence="19" type="ORF">NQ315_007081</name>
</gene>
<dbReference type="Proteomes" id="UP001159042">
    <property type="component" value="Unassembled WGS sequence"/>
</dbReference>
<evidence type="ECO:0000256" key="13">
    <source>
        <dbReference type="ARBA" id="ARBA00059701"/>
    </source>
</evidence>
<keyword evidence="7" id="KW-0378">Hydrolase</keyword>
<evidence type="ECO:0000256" key="16">
    <source>
        <dbReference type="ARBA" id="ARBA00076475"/>
    </source>
</evidence>
<feature type="chain" id="PRO_5043350494" description="Lysosomal Pro-X carboxypeptidase" evidence="18">
    <location>
        <begin position="18"/>
        <end position="939"/>
    </location>
</feature>
<dbReference type="EMBL" id="JANEYG010000003">
    <property type="protein sequence ID" value="KAJ8924288.1"/>
    <property type="molecule type" value="Genomic_DNA"/>
</dbReference>
<dbReference type="PANTHER" id="PTHR11010">
    <property type="entry name" value="PROTEASE S28 PRO-X CARBOXYPEPTIDASE-RELATED"/>
    <property type="match status" value="1"/>
</dbReference>
<protein>
    <recommendedName>
        <fullName evidence="15">Lysosomal Pro-X carboxypeptidase</fullName>
        <ecNumber evidence="14">3.4.16.2</ecNumber>
    </recommendedName>
    <alternativeName>
        <fullName evidence="17">Proline carboxypeptidase</fullName>
    </alternativeName>
    <alternativeName>
        <fullName evidence="16">Prolylcarboxypeptidase</fullName>
    </alternativeName>
</protein>
<dbReference type="PANTHER" id="PTHR11010:SF38">
    <property type="entry name" value="LYSOSOMAL PRO-X CARBOXYPEPTIDASE"/>
    <property type="match status" value="1"/>
</dbReference>
<dbReference type="FunFam" id="1.20.120.980:FF:000002">
    <property type="entry name" value="lysosomal Pro-X carboxypeptidase"/>
    <property type="match status" value="1"/>
</dbReference>
<evidence type="ECO:0000256" key="8">
    <source>
        <dbReference type="ARBA" id="ARBA00023145"/>
    </source>
</evidence>
<evidence type="ECO:0000313" key="20">
    <source>
        <dbReference type="Proteomes" id="UP001159042"/>
    </source>
</evidence>
<dbReference type="InterPro" id="IPR042269">
    <property type="entry name" value="Ser_carbopepase_S28_SKS"/>
</dbReference>
<keyword evidence="5" id="KW-0645">Protease</keyword>
<evidence type="ECO:0000256" key="3">
    <source>
        <dbReference type="ARBA" id="ARBA00011738"/>
    </source>
</evidence>
<accession>A0AAV8WDA0</accession>
<comment type="similarity">
    <text evidence="2">Belongs to the peptidase S28 family.</text>
</comment>
<keyword evidence="6 18" id="KW-0732">Signal</keyword>